<reference evidence="1" key="1">
    <citation type="journal article" date="2014" name="Front. Microbiol.">
        <title>High frequency of phylogenetically diverse reductive dehalogenase-homologous genes in deep subseafloor sedimentary metagenomes.</title>
        <authorList>
            <person name="Kawai M."/>
            <person name="Futagami T."/>
            <person name="Toyoda A."/>
            <person name="Takaki Y."/>
            <person name="Nishi S."/>
            <person name="Hori S."/>
            <person name="Arai W."/>
            <person name="Tsubouchi T."/>
            <person name="Morono Y."/>
            <person name="Uchiyama I."/>
            <person name="Ito T."/>
            <person name="Fujiyama A."/>
            <person name="Inagaki F."/>
            <person name="Takami H."/>
        </authorList>
    </citation>
    <scope>NUCLEOTIDE SEQUENCE</scope>
    <source>
        <strain evidence="1">Expedition CK06-06</strain>
    </source>
</reference>
<comment type="caution">
    <text evidence="1">The sequence shown here is derived from an EMBL/GenBank/DDBJ whole genome shotgun (WGS) entry which is preliminary data.</text>
</comment>
<name>X0SEJ4_9ZZZZ</name>
<proteinExistence type="predicted"/>
<dbReference type="EMBL" id="BARS01004186">
    <property type="protein sequence ID" value="GAF74327.1"/>
    <property type="molecule type" value="Genomic_DNA"/>
</dbReference>
<protein>
    <submittedName>
        <fullName evidence="1">Uncharacterized protein</fullName>
    </submittedName>
</protein>
<organism evidence="1">
    <name type="scientific">marine sediment metagenome</name>
    <dbReference type="NCBI Taxonomy" id="412755"/>
    <lineage>
        <taxon>unclassified sequences</taxon>
        <taxon>metagenomes</taxon>
        <taxon>ecological metagenomes</taxon>
    </lineage>
</organism>
<gene>
    <name evidence="1" type="ORF">S01H1_08159</name>
</gene>
<dbReference type="AlphaFoldDB" id="X0SEJ4"/>
<evidence type="ECO:0000313" key="1">
    <source>
        <dbReference type="EMBL" id="GAF74327.1"/>
    </source>
</evidence>
<sequence>MYVSPNFKTKKDFKEAVAAGKPVNIIKPKLFSYIPKNGTVFIEGPHYPEPHKWCAEVTVKDSKIKGIK</sequence>
<accession>X0SEJ4</accession>